<feature type="chain" id="PRO_5045377706" evidence="1">
    <location>
        <begin position="26"/>
        <end position="143"/>
    </location>
</feature>
<dbReference type="PANTHER" id="PTHR35535:SF2">
    <property type="entry name" value="DUF306 DOMAIN-CONTAINING PROTEIN"/>
    <property type="match status" value="1"/>
</dbReference>
<dbReference type="InterPro" id="IPR005184">
    <property type="entry name" value="DUF306_Meta_HslJ"/>
</dbReference>
<keyword evidence="1" id="KW-0732">Signal</keyword>
<dbReference type="PROSITE" id="PS51257">
    <property type="entry name" value="PROKAR_LIPOPROTEIN"/>
    <property type="match status" value="1"/>
</dbReference>
<feature type="signal peptide" evidence="1">
    <location>
        <begin position="1"/>
        <end position="25"/>
    </location>
</feature>
<protein>
    <submittedName>
        <fullName evidence="3">META domain-containing protein</fullName>
    </submittedName>
</protein>
<dbReference type="PANTHER" id="PTHR35535">
    <property type="entry name" value="HEAT SHOCK PROTEIN HSLJ"/>
    <property type="match status" value="1"/>
</dbReference>
<organism evidence="3 4">
    <name type="scientific">Flavobacterium ponti</name>
    <dbReference type="NCBI Taxonomy" id="665133"/>
    <lineage>
        <taxon>Bacteria</taxon>
        <taxon>Pseudomonadati</taxon>
        <taxon>Bacteroidota</taxon>
        <taxon>Flavobacteriia</taxon>
        <taxon>Flavobacteriales</taxon>
        <taxon>Flavobacteriaceae</taxon>
        <taxon>Flavobacterium</taxon>
    </lineage>
</organism>
<dbReference type="Pfam" id="PF03724">
    <property type="entry name" value="META"/>
    <property type="match status" value="1"/>
</dbReference>
<dbReference type="InterPro" id="IPR038670">
    <property type="entry name" value="HslJ-like_sf"/>
</dbReference>
<name>A0ABV9P5P1_9FLAO</name>
<dbReference type="EMBL" id="JBHSGW010000027">
    <property type="protein sequence ID" value="MFC4740907.1"/>
    <property type="molecule type" value="Genomic_DNA"/>
</dbReference>
<proteinExistence type="predicted"/>
<comment type="caution">
    <text evidence="3">The sequence shown here is derived from an EMBL/GenBank/DDBJ whole genome shotgun (WGS) entry which is preliminary data.</text>
</comment>
<dbReference type="Gene3D" id="2.40.128.270">
    <property type="match status" value="1"/>
</dbReference>
<keyword evidence="4" id="KW-1185">Reference proteome</keyword>
<accession>A0ABV9P5P1</accession>
<evidence type="ECO:0000256" key="1">
    <source>
        <dbReference type="SAM" id="SignalP"/>
    </source>
</evidence>
<evidence type="ECO:0000259" key="2">
    <source>
        <dbReference type="Pfam" id="PF03724"/>
    </source>
</evidence>
<gene>
    <name evidence="3" type="ORF">ACFO3U_12970</name>
</gene>
<reference evidence="4" key="1">
    <citation type="journal article" date="2019" name="Int. J. Syst. Evol. Microbiol.">
        <title>The Global Catalogue of Microorganisms (GCM) 10K type strain sequencing project: providing services to taxonomists for standard genome sequencing and annotation.</title>
        <authorList>
            <consortium name="The Broad Institute Genomics Platform"/>
            <consortium name="The Broad Institute Genome Sequencing Center for Infectious Disease"/>
            <person name="Wu L."/>
            <person name="Ma J."/>
        </authorList>
    </citation>
    <scope>NUCLEOTIDE SEQUENCE [LARGE SCALE GENOMIC DNA]</scope>
    <source>
        <strain evidence="4">CCUG 50349</strain>
    </source>
</reference>
<dbReference type="RefSeq" id="WP_379743194.1">
    <property type="nucleotide sequence ID" value="NZ_JBHSGW010000027.1"/>
</dbReference>
<evidence type="ECO:0000313" key="3">
    <source>
        <dbReference type="EMBL" id="MFC4740907.1"/>
    </source>
</evidence>
<dbReference type="InterPro" id="IPR053147">
    <property type="entry name" value="Hsp_HslJ-like"/>
</dbReference>
<sequence length="143" mass="16227">MKKSILFLLLLTGIIFSACSTSKQASSNDLFNTTWELDYITGSRIAFDGLYPNEKPNLIFDEETNRVHGTNSCNGYSYKYTFDKDKLTFSEPGPATLRYCEGNGDKAFLQMMEKVESFSFDENKKLNLIANGIPVMRFKKVSN</sequence>
<evidence type="ECO:0000313" key="4">
    <source>
        <dbReference type="Proteomes" id="UP001595885"/>
    </source>
</evidence>
<feature type="domain" description="DUF306" evidence="2">
    <location>
        <begin position="28"/>
        <end position="139"/>
    </location>
</feature>
<dbReference type="Proteomes" id="UP001595885">
    <property type="component" value="Unassembled WGS sequence"/>
</dbReference>